<evidence type="ECO:0000256" key="6">
    <source>
        <dbReference type="ARBA" id="ARBA00022989"/>
    </source>
</evidence>
<evidence type="ECO:0000256" key="1">
    <source>
        <dbReference type="ARBA" id="ARBA00004370"/>
    </source>
</evidence>
<dbReference type="GO" id="GO:0006605">
    <property type="term" value="P:protein targeting"/>
    <property type="evidence" value="ECO:0007669"/>
    <property type="project" value="InterPro"/>
</dbReference>
<dbReference type="HAMAP" id="MF_00422">
    <property type="entry name" value="SecE"/>
    <property type="match status" value="1"/>
</dbReference>
<keyword evidence="7" id="KW-0811">Translocation</keyword>
<evidence type="ECO:0000313" key="11">
    <source>
        <dbReference type="EMBL" id="SUZ89412.1"/>
    </source>
</evidence>
<dbReference type="PANTHER" id="PTHR33910:SF1">
    <property type="entry name" value="PROTEIN TRANSLOCASE SUBUNIT SECE"/>
    <property type="match status" value="1"/>
</dbReference>
<evidence type="ECO:0000256" key="2">
    <source>
        <dbReference type="ARBA" id="ARBA00022448"/>
    </source>
</evidence>
<dbReference type="Pfam" id="PF00584">
    <property type="entry name" value="SecE"/>
    <property type="match status" value="1"/>
</dbReference>
<gene>
    <name evidence="11" type="ORF">METZ01_LOCUS42266</name>
</gene>
<evidence type="ECO:0008006" key="12">
    <source>
        <dbReference type="Google" id="ProtNLM"/>
    </source>
</evidence>
<dbReference type="NCBIfam" id="TIGR00964">
    <property type="entry name" value="secE_bact"/>
    <property type="match status" value="1"/>
</dbReference>
<dbReference type="GO" id="GO:0009306">
    <property type="term" value="P:protein secretion"/>
    <property type="evidence" value="ECO:0007669"/>
    <property type="project" value="InterPro"/>
</dbReference>
<evidence type="ECO:0000256" key="10">
    <source>
        <dbReference type="SAM" id="Phobius"/>
    </source>
</evidence>
<feature type="transmembrane region" description="Helical" evidence="10">
    <location>
        <begin position="51"/>
        <end position="72"/>
    </location>
</feature>
<dbReference type="Gene3D" id="1.20.5.1030">
    <property type="entry name" value="Preprotein translocase secy subunit"/>
    <property type="match status" value="1"/>
</dbReference>
<sequence>MSADGAPIANRDRRGPAAGNPSDTERAGPTQFAREVKGELRKVVWPTKDEIINYSVVVFFTIVVLTALIAGLDYLTGEGVLRLFDVN</sequence>
<dbReference type="EMBL" id="UINC01001816">
    <property type="protein sequence ID" value="SUZ89412.1"/>
    <property type="molecule type" value="Genomic_DNA"/>
</dbReference>
<dbReference type="GO" id="GO:0006886">
    <property type="term" value="P:intracellular protein transport"/>
    <property type="evidence" value="ECO:0007669"/>
    <property type="project" value="InterPro"/>
</dbReference>
<evidence type="ECO:0000256" key="5">
    <source>
        <dbReference type="ARBA" id="ARBA00022927"/>
    </source>
</evidence>
<proteinExistence type="inferred from homology"/>
<dbReference type="InterPro" id="IPR005807">
    <property type="entry name" value="SecE_bac"/>
</dbReference>
<keyword evidence="3" id="KW-1003">Cell membrane</keyword>
<evidence type="ECO:0000256" key="9">
    <source>
        <dbReference type="SAM" id="MobiDB-lite"/>
    </source>
</evidence>
<evidence type="ECO:0000256" key="4">
    <source>
        <dbReference type="ARBA" id="ARBA00022692"/>
    </source>
</evidence>
<keyword evidence="5" id="KW-0653">Protein transport</keyword>
<dbReference type="GO" id="GO:0043952">
    <property type="term" value="P:protein transport by the Sec complex"/>
    <property type="evidence" value="ECO:0007669"/>
    <property type="project" value="TreeGrafter"/>
</dbReference>
<feature type="region of interest" description="Disordered" evidence="9">
    <location>
        <begin position="1"/>
        <end position="31"/>
    </location>
</feature>
<evidence type="ECO:0000256" key="3">
    <source>
        <dbReference type="ARBA" id="ARBA00022475"/>
    </source>
</evidence>
<keyword evidence="6 10" id="KW-1133">Transmembrane helix</keyword>
<keyword evidence="2" id="KW-0813">Transport</keyword>
<organism evidence="11">
    <name type="scientific">marine metagenome</name>
    <dbReference type="NCBI Taxonomy" id="408172"/>
    <lineage>
        <taxon>unclassified sequences</taxon>
        <taxon>metagenomes</taxon>
        <taxon>ecological metagenomes</taxon>
    </lineage>
</organism>
<dbReference type="AlphaFoldDB" id="A0A381RCE3"/>
<name>A0A381RCE3_9ZZZZ</name>
<accession>A0A381RCE3</accession>
<dbReference type="InterPro" id="IPR038379">
    <property type="entry name" value="SecE_sf"/>
</dbReference>
<reference evidence="11" key="1">
    <citation type="submission" date="2018-05" db="EMBL/GenBank/DDBJ databases">
        <authorList>
            <person name="Lanie J.A."/>
            <person name="Ng W.-L."/>
            <person name="Kazmierczak K.M."/>
            <person name="Andrzejewski T.M."/>
            <person name="Davidsen T.M."/>
            <person name="Wayne K.J."/>
            <person name="Tettelin H."/>
            <person name="Glass J.I."/>
            <person name="Rusch D."/>
            <person name="Podicherti R."/>
            <person name="Tsui H.-C.T."/>
            <person name="Winkler M.E."/>
        </authorList>
    </citation>
    <scope>NUCLEOTIDE SEQUENCE</scope>
</reference>
<evidence type="ECO:0000256" key="8">
    <source>
        <dbReference type="ARBA" id="ARBA00023136"/>
    </source>
</evidence>
<protein>
    <recommendedName>
        <fullName evidence="12">Protein translocase subunit SecE</fullName>
    </recommendedName>
</protein>
<keyword evidence="4 10" id="KW-0812">Transmembrane</keyword>
<dbReference type="InterPro" id="IPR001901">
    <property type="entry name" value="Translocase_SecE/Sec61-g"/>
</dbReference>
<comment type="subcellular location">
    <subcellularLocation>
        <location evidence="1">Membrane</location>
    </subcellularLocation>
</comment>
<evidence type="ECO:0000256" key="7">
    <source>
        <dbReference type="ARBA" id="ARBA00023010"/>
    </source>
</evidence>
<dbReference type="GO" id="GO:0008320">
    <property type="term" value="F:protein transmembrane transporter activity"/>
    <property type="evidence" value="ECO:0007669"/>
    <property type="project" value="InterPro"/>
</dbReference>
<dbReference type="PANTHER" id="PTHR33910">
    <property type="entry name" value="PROTEIN TRANSLOCASE SUBUNIT SECE"/>
    <property type="match status" value="1"/>
</dbReference>
<keyword evidence="8 10" id="KW-0472">Membrane</keyword>
<dbReference type="GO" id="GO:0005886">
    <property type="term" value="C:plasma membrane"/>
    <property type="evidence" value="ECO:0007669"/>
    <property type="project" value="TreeGrafter"/>
</dbReference>